<protein>
    <recommendedName>
        <fullName evidence="1">Band 7 domain-containing protein</fullName>
    </recommendedName>
</protein>
<organism evidence="2 3">
    <name type="scientific">Candidatus Uhrbacteria bacterium RIFCSPLOWO2_02_FULL_48_18</name>
    <dbReference type="NCBI Taxonomy" id="1802408"/>
    <lineage>
        <taxon>Bacteria</taxon>
        <taxon>Candidatus Uhriibacteriota</taxon>
    </lineage>
</organism>
<dbReference type="InterPro" id="IPR001107">
    <property type="entry name" value="Band_7"/>
</dbReference>
<dbReference type="Pfam" id="PF01145">
    <property type="entry name" value="Band_7"/>
    <property type="match status" value="1"/>
</dbReference>
<dbReference type="Proteomes" id="UP000176593">
    <property type="component" value="Unassembled WGS sequence"/>
</dbReference>
<dbReference type="InterPro" id="IPR036013">
    <property type="entry name" value="Band_7/SPFH_dom_sf"/>
</dbReference>
<dbReference type="SUPFAM" id="SSF117892">
    <property type="entry name" value="Band 7/SPFH domain"/>
    <property type="match status" value="1"/>
</dbReference>
<evidence type="ECO:0000259" key="1">
    <source>
        <dbReference type="Pfam" id="PF01145"/>
    </source>
</evidence>
<evidence type="ECO:0000313" key="2">
    <source>
        <dbReference type="EMBL" id="OGL86799.1"/>
    </source>
</evidence>
<proteinExistence type="predicted"/>
<gene>
    <name evidence="2" type="ORF">A3I41_04450</name>
</gene>
<reference evidence="2 3" key="1">
    <citation type="journal article" date="2016" name="Nat. Commun.">
        <title>Thousands of microbial genomes shed light on interconnected biogeochemical processes in an aquifer system.</title>
        <authorList>
            <person name="Anantharaman K."/>
            <person name="Brown C.T."/>
            <person name="Hug L.A."/>
            <person name="Sharon I."/>
            <person name="Castelle C.J."/>
            <person name="Probst A.J."/>
            <person name="Thomas B.C."/>
            <person name="Singh A."/>
            <person name="Wilkins M.J."/>
            <person name="Karaoz U."/>
            <person name="Brodie E.L."/>
            <person name="Williams K.H."/>
            <person name="Hubbard S.S."/>
            <person name="Banfield J.F."/>
        </authorList>
    </citation>
    <scope>NUCLEOTIDE SEQUENCE [LARGE SCALE GENOMIC DNA]</scope>
</reference>
<dbReference type="AlphaFoldDB" id="A0A1F7V8G9"/>
<dbReference type="Gene3D" id="3.30.479.30">
    <property type="entry name" value="Band 7 domain"/>
    <property type="match status" value="1"/>
</dbReference>
<name>A0A1F7V8G9_9BACT</name>
<dbReference type="EMBL" id="MGEQ01000005">
    <property type="protein sequence ID" value="OGL86799.1"/>
    <property type="molecule type" value="Genomic_DNA"/>
</dbReference>
<comment type="caution">
    <text evidence="2">The sequence shown here is derived from an EMBL/GenBank/DDBJ whole genome shotgun (WGS) entry which is preliminary data.</text>
</comment>
<sequence length="294" mass="31645">MEDTMFISLFRKAGATGHVFLLKSGGAKSKGLAWSGFILPSTTVAVVPTTVRILDFSVDARTKDKQNVSVTGNLKVTLDPDVASKKFDFTVDPKNGSYASQWEQDLQAIVLERVLGPVRSSVKNLAIEDVVLAHGELETVVKEALTGAANPLLARGIQVESCSVDRIEAEDEDVASSIGAKEREEMLSAADKATHERRIAAATNERAVQTYEAKTKLELEKERANLIKKQGENKKTEAQADADATKIRLVPMSEVEPGKLLAAAIMEMAKSGRVGSLTISPELLAAIKDTARNA</sequence>
<feature type="domain" description="Band 7" evidence="1">
    <location>
        <begin position="17"/>
        <end position="196"/>
    </location>
</feature>
<accession>A0A1F7V8G9</accession>
<evidence type="ECO:0000313" key="3">
    <source>
        <dbReference type="Proteomes" id="UP000176593"/>
    </source>
</evidence>